<dbReference type="InterPro" id="IPR000447">
    <property type="entry name" value="G3P_DH_FAD-dep"/>
</dbReference>
<dbReference type="InterPro" id="IPR031656">
    <property type="entry name" value="DAO_C"/>
</dbReference>
<evidence type="ECO:0000259" key="7">
    <source>
        <dbReference type="Pfam" id="PF16901"/>
    </source>
</evidence>
<dbReference type="GO" id="GO:0006072">
    <property type="term" value="P:glycerol-3-phosphate metabolic process"/>
    <property type="evidence" value="ECO:0007669"/>
    <property type="project" value="InterPro"/>
</dbReference>
<feature type="domain" description="FAD dependent oxidoreductase" evidence="6">
    <location>
        <begin position="7"/>
        <end position="147"/>
    </location>
</feature>
<dbReference type="Gene3D" id="3.30.9.10">
    <property type="entry name" value="D-Amino Acid Oxidase, subunit A, domain 2"/>
    <property type="match status" value="1"/>
</dbReference>
<name>A0A9D1YSN9_9MICO</name>
<dbReference type="GO" id="GO:0004368">
    <property type="term" value="F:glycerol-3-phosphate dehydrogenase (quinone) activity"/>
    <property type="evidence" value="ECO:0007669"/>
    <property type="project" value="InterPro"/>
</dbReference>
<gene>
    <name evidence="8" type="ORF">H9830_02315</name>
</gene>
<dbReference type="InterPro" id="IPR036188">
    <property type="entry name" value="FAD/NAD-bd_sf"/>
</dbReference>
<dbReference type="EMBL" id="DXDC01000066">
    <property type="protein sequence ID" value="HIY65094.1"/>
    <property type="molecule type" value="Genomic_DNA"/>
</dbReference>
<comment type="cofactor">
    <cofactor evidence="1">
        <name>FAD</name>
        <dbReference type="ChEBI" id="CHEBI:57692"/>
    </cofactor>
</comment>
<dbReference type="InterPro" id="IPR038299">
    <property type="entry name" value="DAO_C_sf"/>
</dbReference>
<sequence length="345" mass="37980">SGVLVRDQESGEEFSIAADVIVNTSGPWTDLTNEALGRETLFMGGTKGSHIVLDHPELLRATQGREIFFEHSDGRIVLIYPLKNRVLVGTTDIDADPREPARCTEEEVDYFFDLIAHVFPKLTVTRDDIVFRFSGIRPLPRHEDTAPGFVSRDYRIELDETGSVPVLSLVGGKWTTFRALGEALSDRVLSVLGKQRTVTTAGLAIGGGKGYPATDAARRQWQQRNLAGAGSRADLLVARYGTRAADVWQHIEQSDDRPLAGITLSTGELEWMVRNELVVRLADVVLRRTSLAFTGDATAGVIGRIADALAPLLQWDETRKQQEIETTIQHLDDAHGVSIDTLARN</sequence>
<keyword evidence="4" id="KW-0274">FAD</keyword>
<dbReference type="InterPro" id="IPR006076">
    <property type="entry name" value="FAD-dep_OxRdtase"/>
</dbReference>
<proteinExistence type="inferred from homology"/>
<evidence type="ECO:0000313" key="9">
    <source>
        <dbReference type="Proteomes" id="UP000824005"/>
    </source>
</evidence>
<evidence type="ECO:0000313" key="8">
    <source>
        <dbReference type="EMBL" id="HIY65094.1"/>
    </source>
</evidence>
<protein>
    <submittedName>
        <fullName evidence="8">FAD-dependent oxidoreductase</fullName>
    </submittedName>
</protein>
<accession>A0A9D1YSN9</accession>
<reference evidence="8" key="1">
    <citation type="journal article" date="2021" name="PeerJ">
        <title>Extensive microbial diversity within the chicken gut microbiome revealed by metagenomics and culture.</title>
        <authorList>
            <person name="Gilroy R."/>
            <person name="Ravi A."/>
            <person name="Getino M."/>
            <person name="Pursley I."/>
            <person name="Horton D.L."/>
            <person name="Alikhan N.F."/>
            <person name="Baker D."/>
            <person name="Gharbi K."/>
            <person name="Hall N."/>
            <person name="Watson M."/>
            <person name="Adriaenssens E.M."/>
            <person name="Foster-Nyarko E."/>
            <person name="Jarju S."/>
            <person name="Secka A."/>
            <person name="Antonio M."/>
            <person name="Oren A."/>
            <person name="Chaudhuri R.R."/>
            <person name="La Ragione R."/>
            <person name="Hildebrand F."/>
            <person name="Pallen M.J."/>
        </authorList>
    </citation>
    <scope>NUCLEOTIDE SEQUENCE</scope>
    <source>
        <strain evidence="8">ChiGjej1B1-98</strain>
    </source>
</reference>
<organism evidence="8 9">
    <name type="scientific">Candidatus Agrococcus pullicola</name>
    <dbReference type="NCBI Taxonomy" id="2838429"/>
    <lineage>
        <taxon>Bacteria</taxon>
        <taxon>Bacillati</taxon>
        <taxon>Actinomycetota</taxon>
        <taxon>Actinomycetes</taxon>
        <taxon>Micrococcales</taxon>
        <taxon>Microbacteriaceae</taxon>
        <taxon>Agrococcus</taxon>
    </lineage>
</organism>
<dbReference type="PANTHER" id="PTHR11985">
    <property type="entry name" value="GLYCEROL-3-PHOSPHATE DEHYDROGENASE"/>
    <property type="match status" value="1"/>
</dbReference>
<dbReference type="Pfam" id="PF16901">
    <property type="entry name" value="DAO_C"/>
    <property type="match status" value="1"/>
</dbReference>
<dbReference type="Gene3D" id="1.10.8.870">
    <property type="entry name" value="Alpha-glycerophosphate oxidase, cap domain"/>
    <property type="match status" value="1"/>
</dbReference>
<evidence type="ECO:0000256" key="1">
    <source>
        <dbReference type="ARBA" id="ARBA00001974"/>
    </source>
</evidence>
<evidence type="ECO:0000256" key="5">
    <source>
        <dbReference type="ARBA" id="ARBA00023002"/>
    </source>
</evidence>
<feature type="domain" description="Alpha-glycerophosphate oxidase C-terminal" evidence="7">
    <location>
        <begin position="199"/>
        <end position="320"/>
    </location>
</feature>
<feature type="non-terminal residue" evidence="8">
    <location>
        <position position="1"/>
    </location>
</feature>
<evidence type="ECO:0000256" key="4">
    <source>
        <dbReference type="ARBA" id="ARBA00022827"/>
    </source>
</evidence>
<keyword evidence="3" id="KW-0285">Flavoprotein</keyword>
<comment type="similarity">
    <text evidence="2">Belongs to the FAD-dependent glycerol-3-phosphate dehydrogenase family.</text>
</comment>
<keyword evidence="5" id="KW-0560">Oxidoreductase</keyword>
<dbReference type="PANTHER" id="PTHR11985:SF15">
    <property type="entry name" value="GLYCEROL-3-PHOSPHATE DEHYDROGENASE, MITOCHONDRIAL"/>
    <property type="match status" value="1"/>
</dbReference>
<dbReference type="SUPFAM" id="SSF54373">
    <property type="entry name" value="FAD-linked reductases, C-terminal domain"/>
    <property type="match status" value="1"/>
</dbReference>
<comment type="caution">
    <text evidence="8">The sequence shown here is derived from an EMBL/GenBank/DDBJ whole genome shotgun (WGS) entry which is preliminary data.</text>
</comment>
<dbReference type="Proteomes" id="UP000824005">
    <property type="component" value="Unassembled WGS sequence"/>
</dbReference>
<reference evidence="8" key="2">
    <citation type="submission" date="2021-04" db="EMBL/GenBank/DDBJ databases">
        <authorList>
            <person name="Gilroy R."/>
        </authorList>
    </citation>
    <scope>NUCLEOTIDE SEQUENCE</scope>
    <source>
        <strain evidence="8">ChiGjej1B1-98</strain>
    </source>
</reference>
<evidence type="ECO:0000256" key="3">
    <source>
        <dbReference type="ARBA" id="ARBA00022630"/>
    </source>
</evidence>
<evidence type="ECO:0000256" key="2">
    <source>
        <dbReference type="ARBA" id="ARBA00007330"/>
    </source>
</evidence>
<evidence type="ECO:0000259" key="6">
    <source>
        <dbReference type="Pfam" id="PF01266"/>
    </source>
</evidence>
<dbReference type="Pfam" id="PF01266">
    <property type="entry name" value="DAO"/>
    <property type="match status" value="1"/>
</dbReference>
<dbReference type="AlphaFoldDB" id="A0A9D1YSN9"/>
<dbReference type="Gene3D" id="3.50.50.60">
    <property type="entry name" value="FAD/NAD(P)-binding domain"/>
    <property type="match status" value="1"/>
</dbReference>